<keyword evidence="9" id="KW-1185">Reference proteome</keyword>
<feature type="transmembrane region" description="Helical" evidence="6">
    <location>
        <begin position="258"/>
        <end position="278"/>
    </location>
</feature>
<dbReference type="AlphaFoldDB" id="A0A0R2JHI1"/>
<sequence>MNMRAPVTTVPLMLNEIASSLSVKPGQLGILTTIPLIMFVLISNFASKTMAIFGLKRAITFAVALILLGSLLRLGVNMPMVLIGTALIGIGVAHLNVFMPSFVTAFFPNKIGLYTSLYTMSTMLGTAIFNLLTAPIMIAFGWHAVMWVLVLLPALALIVWMIAARFAQPVVADKPQKTKVAHEALHVWNNKKAWLFLGVFGLQATVNYTFVAWMPSLMAFHKISAGNIGIAMALYSLLGMIVSLMVPNLIVRLSKHGLSIAVLIVGAMGLVSALMLFNQNTGSVLFWLIVASIIGIMTSFFFLIAMTMFASKTKTPYQTATVSGMAQSGGYLISAIGPMIYGNAFQQNPIGLGQNIAYTILIILLVLVALGAVQTDYIFDEAA</sequence>
<comment type="subcellular location">
    <subcellularLocation>
        <location evidence="1">Cell membrane</location>
        <topology evidence="1">Multi-pass membrane protein</topology>
    </subcellularLocation>
</comment>
<evidence type="ECO:0000256" key="5">
    <source>
        <dbReference type="ARBA" id="ARBA00023136"/>
    </source>
</evidence>
<evidence type="ECO:0000256" key="1">
    <source>
        <dbReference type="ARBA" id="ARBA00004651"/>
    </source>
</evidence>
<evidence type="ECO:0000256" key="6">
    <source>
        <dbReference type="SAM" id="Phobius"/>
    </source>
</evidence>
<dbReference type="SUPFAM" id="SSF103473">
    <property type="entry name" value="MFS general substrate transporter"/>
    <property type="match status" value="1"/>
</dbReference>
<dbReference type="PANTHER" id="PTHR23523:SF2">
    <property type="entry name" value="2-NITROIMIDAZOLE TRANSPORTER"/>
    <property type="match status" value="1"/>
</dbReference>
<evidence type="ECO:0000256" key="4">
    <source>
        <dbReference type="ARBA" id="ARBA00022989"/>
    </source>
</evidence>
<feature type="domain" description="Major facilitator superfamily (MFS) profile" evidence="7">
    <location>
        <begin position="1"/>
        <end position="383"/>
    </location>
</feature>
<keyword evidence="2" id="KW-0813">Transport</keyword>
<dbReference type="OrthoDB" id="9797740at2"/>
<keyword evidence="4 6" id="KW-1133">Transmembrane helix</keyword>
<dbReference type="InterPro" id="IPR036259">
    <property type="entry name" value="MFS_trans_sf"/>
</dbReference>
<dbReference type="Gene3D" id="1.20.1250.20">
    <property type="entry name" value="MFS general substrate transporter like domains"/>
    <property type="match status" value="1"/>
</dbReference>
<dbReference type="GO" id="GO:0005886">
    <property type="term" value="C:plasma membrane"/>
    <property type="evidence" value="ECO:0007669"/>
    <property type="project" value="UniProtKB-SubCell"/>
</dbReference>
<dbReference type="Proteomes" id="UP000051673">
    <property type="component" value="Unassembled WGS sequence"/>
</dbReference>
<evidence type="ECO:0000313" key="8">
    <source>
        <dbReference type="EMBL" id="KRN76782.1"/>
    </source>
</evidence>
<feature type="transmembrane region" description="Helical" evidence="6">
    <location>
        <begin position="284"/>
        <end position="310"/>
    </location>
</feature>
<feature type="transmembrane region" description="Helical" evidence="6">
    <location>
        <begin position="322"/>
        <end position="344"/>
    </location>
</feature>
<accession>A0A0R2JHI1</accession>
<feature type="transmembrane region" description="Helical" evidence="6">
    <location>
        <begin position="356"/>
        <end position="379"/>
    </location>
</feature>
<feature type="transmembrane region" description="Helical" evidence="6">
    <location>
        <begin position="225"/>
        <end position="246"/>
    </location>
</feature>
<dbReference type="EMBL" id="JQCD01000024">
    <property type="protein sequence ID" value="KRN76782.1"/>
    <property type="molecule type" value="Genomic_DNA"/>
</dbReference>
<comment type="caution">
    <text evidence="8">The sequence shown here is derived from an EMBL/GenBank/DDBJ whole genome shotgun (WGS) entry which is preliminary data.</text>
</comment>
<feature type="transmembrane region" description="Helical" evidence="6">
    <location>
        <begin position="193"/>
        <end position="213"/>
    </location>
</feature>
<feature type="transmembrane region" description="Helical" evidence="6">
    <location>
        <begin position="82"/>
        <end position="105"/>
    </location>
</feature>
<feature type="transmembrane region" description="Helical" evidence="6">
    <location>
        <begin position="28"/>
        <end position="46"/>
    </location>
</feature>
<feature type="transmembrane region" description="Helical" evidence="6">
    <location>
        <begin position="58"/>
        <end position="76"/>
    </location>
</feature>
<dbReference type="PANTHER" id="PTHR23523">
    <property type="match status" value="1"/>
</dbReference>
<dbReference type="PROSITE" id="PS50850">
    <property type="entry name" value="MFS"/>
    <property type="match status" value="1"/>
</dbReference>
<evidence type="ECO:0000256" key="2">
    <source>
        <dbReference type="ARBA" id="ARBA00022448"/>
    </source>
</evidence>
<protein>
    <submittedName>
        <fullName evidence="8">Cyanate permease</fullName>
    </submittedName>
</protein>
<dbReference type="InterPro" id="IPR011701">
    <property type="entry name" value="MFS"/>
</dbReference>
<feature type="transmembrane region" description="Helical" evidence="6">
    <location>
        <begin position="144"/>
        <end position="167"/>
    </location>
</feature>
<dbReference type="InterPro" id="IPR020846">
    <property type="entry name" value="MFS_dom"/>
</dbReference>
<proteinExistence type="predicted"/>
<dbReference type="Pfam" id="PF07690">
    <property type="entry name" value="MFS_1"/>
    <property type="match status" value="1"/>
</dbReference>
<keyword evidence="3 6" id="KW-0812">Transmembrane</keyword>
<evidence type="ECO:0000259" key="7">
    <source>
        <dbReference type="PROSITE" id="PS50850"/>
    </source>
</evidence>
<dbReference type="PATRIC" id="fig|1620.3.peg.294"/>
<keyword evidence="5 6" id="KW-0472">Membrane</keyword>
<organism evidence="8 9">
    <name type="scientific">Weissella minor</name>
    <dbReference type="NCBI Taxonomy" id="1620"/>
    <lineage>
        <taxon>Bacteria</taxon>
        <taxon>Bacillati</taxon>
        <taxon>Bacillota</taxon>
        <taxon>Bacilli</taxon>
        <taxon>Lactobacillales</taxon>
        <taxon>Lactobacillaceae</taxon>
        <taxon>Weissella</taxon>
    </lineage>
</organism>
<dbReference type="GO" id="GO:0022857">
    <property type="term" value="F:transmembrane transporter activity"/>
    <property type="evidence" value="ECO:0007669"/>
    <property type="project" value="InterPro"/>
</dbReference>
<feature type="transmembrane region" description="Helical" evidence="6">
    <location>
        <begin position="117"/>
        <end position="138"/>
    </location>
</feature>
<gene>
    <name evidence="8" type="ORF">IV67_GL000289</name>
</gene>
<evidence type="ECO:0000313" key="9">
    <source>
        <dbReference type="Proteomes" id="UP000051673"/>
    </source>
</evidence>
<reference evidence="8 9" key="1">
    <citation type="journal article" date="2015" name="Genome Announc.">
        <title>Expanding the biotechnology potential of lactobacilli through comparative genomics of 213 strains and associated genera.</title>
        <authorList>
            <person name="Sun Z."/>
            <person name="Harris H.M."/>
            <person name="McCann A."/>
            <person name="Guo C."/>
            <person name="Argimon S."/>
            <person name="Zhang W."/>
            <person name="Yang X."/>
            <person name="Jeffery I.B."/>
            <person name="Cooney J.C."/>
            <person name="Kagawa T.F."/>
            <person name="Liu W."/>
            <person name="Song Y."/>
            <person name="Salvetti E."/>
            <person name="Wrobel A."/>
            <person name="Rasinkangas P."/>
            <person name="Parkhill J."/>
            <person name="Rea M.C."/>
            <person name="O'Sullivan O."/>
            <person name="Ritari J."/>
            <person name="Douillard F.P."/>
            <person name="Paul Ross R."/>
            <person name="Yang R."/>
            <person name="Briner A.E."/>
            <person name="Felis G.E."/>
            <person name="de Vos W.M."/>
            <person name="Barrangou R."/>
            <person name="Klaenhammer T.R."/>
            <person name="Caufield P.W."/>
            <person name="Cui Y."/>
            <person name="Zhang H."/>
            <person name="O'Toole P.W."/>
        </authorList>
    </citation>
    <scope>NUCLEOTIDE SEQUENCE [LARGE SCALE GENOMIC DNA]</scope>
    <source>
        <strain evidence="8 9">DSM 20014</strain>
    </source>
</reference>
<name>A0A0R2JHI1_9LACO</name>
<dbReference type="STRING" id="1620.IV67_GL000289"/>
<dbReference type="InterPro" id="IPR052524">
    <property type="entry name" value="MFS_Cyanate_Porter"/>
</dbReference>
<evidence type="ECO:0000256" key="3">
    <source>
        <dbReference type="ARBA" id="ARBA00022692"/>
    </source>
</evidence>